<evidence type="ECO:0000256" key="4">
    <source>
        <dbReference type="ARBA" id="ARBA00023242"/>
    </source>
</evidence>
<dbReference type="InterPro" id="IPR009057">
    <property type="entry name" value="Homeodomain-like_sf"/>
</dbReference>
<keyword evidence="3" id="KW-0238">DNA-binding</keyword>
<protein>
    <submittedName>
        <fullName evidence="8">Trichome differentiation protein GL1-like</fullName>
    </submittedName>
</protein>
<keyword evidence="9" id="KW-1185">Reference proteome</keyword>
<feature type="domain" description="HTH myb-type" evidence="7">
    <location>
        <begin position="63"/>
        <end position="117"/>
    </location>
</feature>
<dbReference type="PANTHER" id="PTHR47999:SF86">
    <property type="entry name" value="MYB-RELATED PROTEIN MYB4-LIKE"/>
    <property type="match status" value="1"/>
</dbReference>
<evidence type="ECO:0000313" key="8">
    <source>
        <dbReference type="EMBL" id="KAB2620222.1"/>
    </source>
</evidence>
<reference evidence="8 9" key="1">
    <citation type="submission" date="2019-09" db="EMBL/GenBank/DDBJ databases">
        <authorList>
            <person name="Ou C."/>
        </authorList>
    </citation>
    <scope>NUCLEOTIDE SEQUENCE [LARGE SCALE GENOMIC DNA]</scope>
    <source>
        <strain evidence="8">S2</strain>
        <tissue evidence="8">Leaf</tissue>
    </source>
</reference>
<dbReference type="AlphaFoldDB" id="A0A5N5H2A2"/>
<dbReference type="SMART" id="SM00717">
    <property type="entry name" value="SANT"/>
    <property type="match status" value="2"/>
</dbReference>
<dbReference type="GO" id="GO:0005634">
    <property type="term" value="C:nucleus"/>
    <property type="evidence" value="ECO:0007669"/>
    <property type="project" value="UniProtKB-SubCell"/>
</dbReference>
<name>A0A5N5H2A2_9ROSA</name>
<comment type="caution">
    <text evidence="8">The sequence shown here is derived from an EMBL/GenBank/DDBJ whole genome shotgun (WGS) entry which is preliminary data.</text>
</comment>
<dbReference type="SUPFAM" id="SSF46689">
    <property type="entry name" value="Homeodomain-like"/>
    <property type="match status" value="1"/>
</dbReference>
<dbReference type="PROSITE" id="PS50090">
    <property type="entry name" value="MYB_LIKE"/>
    <property type="match status" value="2"/>
</dbReference>
<gene>
    <name evidence="8" type="ORF">D8674_039638</name>
</gene>
<dbReference type="Pfam" id="PF00249">
    <property type="entry name" value="Myb_DNA-binding"/>
    <property type="match status" value="2"/>
</dbReference>
<feature type="domain" description="HTH myb-type" evidence="7">
    <location>
        <begin position="10"/>
        <end position="62"/>
    </location>
</feature>
<dbReference type="GO" id="GO:0003677">
    <property type="term" value="F:DNA binding"/>
    <property type="evidence" value="ECO:0007669"/>
    <property type="project" value="UniProtKB-KW"/>
</dbReference>
<reference evidence="8 9" key="2">
    <citation type="submission" date="2019-11" db="EMBL/GenBank/DDBJ databases">
        <title>A de novo genome assembly of a pear dwarfing rootstock.</title>
        <authorList>
            <person name="Wang F."/>
            <person name="Wang J."/>
            <person name="Li S."/>
            <person name="Zhang Y."/>
            <person name="Fang M."/>
            <person name="Ma L."/>
            <person name="Zhao Y."/>
            <person name="Jiang S."/>
        </authorList>
    </citation>
    <scope>NUCLEOTIDE SEQUENCE [LARGE SCALE GENOMIC DNA]</scope>
    <source>
        <strain evidence="8">S2</strain>
        <tissue evidence="8">Leaf</tissue>
    </source>
</reference>
<proteinExistence type="predicted"/>
<feature type="compositionally biased region" description="Basic and acidic residues" evidence="5">
    <location>
        <begin position="127"/>
        <end position="138"/>
    </location>
</feature>
<keyword evidence="2" id="KW-0677">Repeat</keyword>
<sequence length="292" mass="32799">MGRSPCCSRDEGLNRGAWTAMEDNVLTEYIRIHGEGKWRNLPKRAGLKRCGKSCRLRWLNYLRPDIKRGNITHDEEELIIRLHKLLGNRWSLIAGRLPGRTDNEIKNYWNTTIGKRIQVEGRSCSDGNRRQPTQEKTKKPIQSSPEPRTNNSCTKVVRTKASRCTKVVLPHESHKFGDSTEQVIDAAPIFDQVVNNPTVGIDDPLSPMLFLDDENSTSEFLLDFKMDENFLSDFLNVDFSVLYKNEGAGKVAAAAAAAAATEDTSNKLHGPDLQSSMAPIVESELDCWLAEN</sequence>
<dbReference type="Proteomes" id="UP000327157">
    <property type="component" value="Unassembled WGS sequence"/>
</dbReference>
<feature type="compositionally biased region" description="Polar residues" evidence="5">
    <location>
        <begin position="140"/>
        <end position="152"/>
    </location>
</feature>
<evidence type="ECO:0000256" key="2">
    <source>
        <dbReference type="ARBA" id="ARBA00022737"/>
    </source>
</evidence>
<dbReference type="InterPro" id="IPR001005">
    <property type="entry name" value="SANT/Myb"/>
</dbReference>
<feature type="domain" description="Myb-like" evidence="6">
    <location>
        <begin position="10"/>
        <end position="62"/>
    </location>
</feature>
<dbReference type="PANTHER" id="PTHR47999">
    <property type="entry name" value="TRANSCRIPTION FACTOR MYB8-RELATED-RELATED"/>
    <property type="match status" value="1"/>
</dbReference>
<dbReference type="FunFam" id="1.10.10.60:FF:000001">
    <property type="entry name" value="MYB-related transcription factor"/>
    <property type="match status" value="1"/>
</dbReference>
<feature type="domain" description="Myb-like" evidence="6">
    <location>
        <begin position="63"/>
        <end position="113"/>
    </location>
</feature>
<dbReference type="Gene3D" id="1.10.10.60">
    <property type="entry name" value="Homeodomain-like"/>
    <property type="match status" value="2"/>
</dbReference>
<dbReference type="InterPro" id="IPR017930">
    <property type="entry name" value="Myb_dom"/>
</dbReference>
<evidence type="ECO:0000313" key="9">
    <source>
        <dbReference type="Proteomes" id="UP000327157"/>
    </source>
</evidence>
<evidence type="ECO:0000256" key="5">
    <source>
        <dbReference type="SAM" id="MobiDB-lite"/>
    </source>
</evidence>
<evidence type="ECO:0000259" key="6">
    <source>
        <dbReference type="PROSITE" id="PS50090"/>
    </source>
</evidence>
<dbReference type="InterPro" id="IPR015495">
    <property type="entry name" value="Myb_TF_plants"/>
</dbReference>
<feature type="region of interest" description="Disordered" evidence="5">
    <location>
        <begin position="120"/>
        <end position="152"/>
    </location>
</feature>
<accession>A0A5N5H2A2</accession>
<evidence type="ECO:0000256" key="3">
    <source>
        <dbReference type="ARBA" id="ARBA00023125"/>
    </source>
</evidence>
<dbReference type="PROSITE" id="PS51294">
    <property type="entry name" value="HTH_MYB"/>
    <property type="match status" value="2"/>
</dbReference>
<evidence type="ECO:0000256" key="1">
    <source>
        <dbReference type="ARBA" id="ARBA00004123"/>
    </source>
</evidence>
<organism evidence="8 9">
    <name type="scientific">Pyrus ussuriensis x Pyrus communis</name>
    <dbReference type="NCBI Taxonomy" id="2448454"/>
    <lineage>
        <taxon>Eukaryota</taxon>
        <taxon>Viridiplantae</taxon>
        <taxon>Streptophyta</taxon>
        <taxon>Embryophyta</taxon>
        <taxon>Tracheophyta</taxon>
        <taxon>Spermatophyta</taxon>
        <taxon>Magnoliopsida</taxon>
        <taxon>eudicotyledons</taxon>
        <taxon>Gunneridae</taxon>
        <taxon>Pentapetalae</taxon>
        <taxon>rosids</taxon>
        <taxon>fabids</taxon>
        <taxon>Rosales</taxon>
        <taxon>Rosaceae</taxon>
        <taxon>Amygdaloideae</taxon>
        <taxon>Maleae</taxon>
        <taxon>Pyrus</taxon>
    </lineage>
</organism>
<dbReference type="OrthoDB" id="2143914at2759"/>
<evidence type="ECO:0000259" key="7">
    <source>
        <dbReference type="PROSITE" id="PS51294"/>
    </source>
</evidence>
<dbReference type="CDD" id="cd00167">
    <property type="entry name" value="SANT"/>
    <property type="match status" value="2"/>
</dbReference>
<keyword evidence="4" id="KW-0539">Nucleus</keyword>
<comment type="subcellular location">
    <subcellularLocation>
        <location evidence="1">Nucleus</location>
    </subcellularLocation>
</comment>
<dbReference type="EMBL" id="SMOL01000353">
    <property type="protein sequence ID" value="KAB2620222.1"/>
    <property type="molecule type" value="Genomic_DNA"/>
</dbReference>